<dbReference type="Proteomes" id="UP000095192">
    <property type="component" value="Unassembled WGS sequence"/>
</dbReference>
<feature type="compositionally biased region" description="Polar residues" evidence="2">
    <location>
        <begin position="617"/>
        <end position="632"/>
    </location>
</feature>
<name>A0A1D3D847_9EIME</name>
<dbReference type="VEuPathDB" id="ToxoDB:cyc_09103"/>
<sequence>MPGIRRHKAFLAIVATAVIAHSLVYACLGTPSGEIARPAVDSPDKRNADAGAATSGKLQGHAPSVSVLPEGKNPAYQVAALLHDSESEASAGFEAVSSKTQPQTSLNDYTPSPPTVRLGAAKEAHKEVDFPQISLQYGVRRRLEGRLPNGKDIQELLSEHTFPHSGVSSRRLKLLSGLSQLTAPLSTVTNLFSSGMSAREKDQLDSFTTWVSTSKERLYKDMVFITGAKKHGMDEFAMKQLIKKVGLESFSTGEIPSNVSLTHQESLVLDAARRSRFQVDMIITTYEREVAQHVKKFRQGLQGGMTQTLRSAVTSVASNGLFKHQREIPTVRRLEKTPRLRRLAPLVGSSGLLGAAGSLFRSLDPSNLSHSLSAGLGGLGLHHLHLPNIGGLNVRDDGAMPTLPSLADIGALQEALQNIFPGPQQANALSGPLRSFQQGVSIATDGAVGAFLSREGLLPFLSVDTAKHLLGGFIGGEAIAPHGVSGWGDLGLSPAAASGLAAAMPFETFLTKLGELAQEVDSEVGAMKRETKRRINAEGLHILPEQLGQVDNILNTLVWGALRPPVRRLQQNESAESESLSQDAEGPKQSVDLQQEATIGAQQQSGHTQQEDEKGQPPTTESPQPSEISPTPQREKEKQGDDEAFSSMMDALLQDVHLENTQDDAEEEIQAGLQRIELLADAVTVLLKEYEKAVEHLQELLEDQIDTAEEIREELHDEVKDLREKVHEKKATHPRAATAAAEVAKAYDEAVEGLKETLEGLLQQQPTTELPAVLQQPIAALAAKIEAAVDEKKPSPLAAH</sequence>
<feature type="region of interest" description="Disordered" evidence="2">
    <location>
        <begin position="91"/>
        <end position="116"/>
    </location>
</feature>
<proteinExistence type="predicted"/>
<feature type="compositionally biased region" description="Polar residues" evidence="2">
    <location>
        <begin position="591"/>
        <end position="608"/>
    </location>
</feature>
<dbReference type="PROSITE" id="PS51257">
    <property type="entry name" value="PROKAR_LIPOPROTEIN"/>
    <property type="match status" value="1"/>
</dbReference>
<evidence type="ECO:0000313" key="4">
    <source>
        <dbReference type="Proteomes" id="UP000095192"/>
    </source>
</evidence>
<keyword evidence="1" id="KW-0175">Coiled coil</keyword>
<evidence type="ECO:0000256" key="1">
    <source>
        <dbReference type="SAM" id="Coils"/>
    </source>
</evidence>
<protein>
    <submittedName>
        <fullName evidence="3">Uncharacterized protein</fullName>
    </submittedName>
</protein>
<gene>
    <name evidence="3" type="ORF">cyc_09103</name>
</gene>
<evidence type="ECO:0000256" key="2">
    <source>
        <dbReference type="SAM" id="MobiDB-lite"/>
    </source>
</evidence>
<reference evidence="3 4" key="1">
    <citation type="journal article" date="2016" name="BMC Genomics">
        <title>Comparative genomics reveals Cyclospora cayetanensis possesses coccidia-like metabolism and invasion components but unique surface antigens.</title>
        <authorList>
            <person name="Liu S."/>
            <person name="Wang L."/>
            <person name="Zheng H."/>
            <person name="Xu Z."/>
            <person name="Roellig D.M."/>
            <person name="Li N."/>
            <person name="Frace M.A."/>
            <person name="Tang K."/>
            <person name="Arrowood M.J."/>
            <person name="Moss D.M."/>
            <person name="Zhang L."/>
            <person name="Feng Y."/>
            <person name="Xiao L."/>
        </authorList>
    </citation>
    <scope>NUCLEOTIDE SEQUENCE [LARGE SCALE GENOMIC DNA]</scope>
    <source>
        <strain evidence="3 4">CHN_HEN01</strain>
    </source>
</reference>
<dbReference type="AlphaFoldDB" id="A0A1D3D847"/>
<feature type="coiled-coil region" evidence="1">
    <location>
        <begin position="680"/>
        <end position="764"/>
    </location>
</feature>
<dbReference type="VEuPathDB" id="ToxoDB:LOC34624596"/>
<evidence type="ECO:0000313" key="3">
    <source>
        <dbReference type="EMBL" id="OEH79588.1"/>
    </source>
</evidence>
<feature type="compositionally biased region" description="Polar residues" evidence="2">
    <location>
        <begin position="570"/>
        <end position="582"/>
    </location>
</feature>
<feature type="region of interest" description="Disordered" evidence="2">
    <location>
        <begin position="38"/>
        <end position="69"/>
    </location>
</feature>
<dbReference type="EMBL" id="JROU02000343">
    <property type="protein sequence ID" value="OEH79588.1"/>
    <property type="molecule type" value="Genomic_DNA"/>
</dbReference>
<accession>A0A1D3D847</accession>
<feature type="compositionally biased region" description="Polar residues" evidence="2">
    <location>
        <begin position="97"/>
        <end position="110"/>
    </location>
</feature>
<dbReference type="InParanoid" id="A0A1D3D847"/>
<organism evidence="3 4">
    <name type="scientific">Cyclospora cayetanensis</name>
    <dbReference type="NCBI Taxonomy" id="88456"/>
    <lineage>
        <taxon>Eukaryota</taxon>
        <taxon>Sar</taxon>
        <taxon>Alveolata</taxon>
        <taxon>Apicomplexa</taxon>
        <taxon>Conoidasida</taxon>
        <taxon>Coccidia</taxon>
        <taxon>Eucoccidiorida</taxon>
        <taxon>Eimeriorina</taxon>
        <taxon>Eimeriidae</taxon>
        <taxon>Cyclospora</taxon>
    </lineage>
</organism>
<feature type="region of interest" description="Disordered" evidence="2">
    <location>
        <begin position="570"/>
        <end position="642"/>
    </location>
</feature>
<keyword evidence="4" id="KW-1185">Reference proteome</keyword>
<comment type="caution">
    <text evidence="3">The sequence shown here is derived from an EMBL/GenBank/DDBJ whole genome shotgun (WGS) entry which is preliminary data.</text>
</comment>